<accession>A0A1X2IAN8</accession>
<dbReference type="InterPro" id="IPR002710">
    <property type="entry name" value="Dilute_dom"/>
</dbReference>
<feature type="compositionally biased region" description="Polar residues" evidence="2">
    <location>
        <begin position="934"/>
        <end position="947"/>
    </location>
</feature>
<feature type="compositionally biased region" description="Basic and acidic residues" evidence="2">
    <location>
        <begin position="169"/>
        <end position="182"/>
    </location>
</feature>
<evidence type="ECO:0000256" key="1">
    <source>
        <dbReference type="PROSITE-ProRule" id="PRU00023"/>
    </source>
</evidence>
<dbReference type="PANTHER" id="PTHR16027">
    <property type="entry name" value="DILUTE DOMAIN-CONTAINING PROTEIN YPR089W"/>
    <property type="match status" value="1"/>
</dbReference>
<dbReference type="InterPro" id="IPR002110">
    <property type="entry name" value="Ankyrin_rpt"/>
</dbReference>
<gene>
    <name evidence="4" type="ORF">BCR42DRAFT_420097</name>
</gene>
<keyword evidence="5" id="KW-1185">Reference proteome</keyword>
<dbReference type="EMBL" id="MCGE01000018">
    <property type="protein sequence ID" value="ORZ12848.1"/>
    <property type="molecule type" value="Genomic_DNA"/>
</dbReference>
<feature type="compositionally biased region" description="Acidic residues" evidence="2">
    <location>
        <begin position="434"/>
        <end position="460"/>
    </location>
</feature>
<dbReference type="AlphaFoldDB" id="A0A1X2IAN8"/>
<dbReference type="SMART" id="SM01132">
    <property type="entry name" value="DIL"/>
    <property type="match status" value="1"/>
</dbReference>
<comment type="caution">
    <text evidence="4">The sequence shown here is derived from an EMBL/GenBank/DDBJ whole genome shotgun (WGS) entry which is preliminary data.</text>
</comment>
<dbReference type="PANTHER" id="PTHR16027:SF6">
    <property type="entry name" value="DILUTE DOMAIN-CONTAINING PROTEIN"/>
    <property type="match status" value="1"/>
</dbReference>
<dbReference type="Pfam" id="PF12796">
    <property type="entry name" value="Ank_2"/>
    <property type="match status" value="1"/>
</dbReference>
<feature type="repeat" description="ANK" evidence="1">
    <location>
        <begin position="226"/>
        <end position="258"/>
    </location>
</feature>
<dbReference type="STRING" id="90262.A0A1X2IAN8"/>
<keyword evidence="1" id="KW-0040">ANK repeat</keyword>
<feature type="region of interest" description="Disordered" evidence="2">
    <location>
        <begin position="36"/>
        <end position="56"/>
    </location>
</feature>
<proteinExistence type="predicted"/>
<dbReference type="InterPro" id="IPR052072">
    <property type="entry name" value="Vascular_dev_regulator"/>
</dbReference>
<feature type="region of interest" description="Disordered" evidence="2">
    <location>
        <begin position="917"/>
        <end position="965"/>
    </location>
</feature>
<dbReference type="OrthoDB" id="426293at2759"/>
<dbReference type="Pfam" id="PF01843">
    <property type="entry name" value="DIL"/>
    <property type="match status" value="1"/>
</dbReference>
<dbReference type="PROSITE" id="PS51126">
    <property type="entry name" value="DILUTE"/>
    <property type="match status" value="1"/>
</dbReference>
<evidence type="ECO:0000313" key="4">
    <source>
        <dbReference type="EMBL" id="ORZ12848.1"/>
    </source>
</evidence>
<feature type="non-terminal residue" evidence="4">
    <location>
        <position position="965"/>
    </location>
</feature>
<feature type="repeat" description="ANK" evidence="1">
    <location>
        <begin position="259"/>
        <end position="291"/>
    </location>
</feature>
<dbReference type="InterPro" id="IPR036770">
    <property type="entry name" value="Ankyrin_rpt-contain_sf"/>
</dbReference>
<feature type="region of interest" description="Disordered" evidence="2">
    <location>
        <begin position="161"/>
        <end position="182"/>
    </location>
</feature>
<protein>
    <recommendedName>
        <fullName evidence="3">Dilute domain-containing protein</fullName>
    </recommendedName>
</protein>
<dbReference type="PROSITE" id="PS50088">
    <property type="entry name" value="ANK_REPEAT"/>
    <property type="match status" value="2"/>
</dbReference>
<dbReference type="SMART" id="SM00248">
    <property type="entry name" value="ANK"/>
    <property type="match status" value="3"/>
</dbReference>
<evidence type="ECO:0000259" key="3">
    <source>
        <dbReference type="PROSITE" id="PS51126"/>
    </source>
</evidence>
<evidence type="ECO:0000313" key="5">
    <source>
        <dbReference type="Proteomes" id="UP000193560"/>
    </source>
</evidence>
<reference evidence="4 5" key="1">
    <citation type="submission" date="2016-07" db="EMBL/GenBank/DDBJ databases">
        <title>Pervasive Adenine N6-methylation of Active Genes in Fungi.</title>
        <authorList>
            <consortium name="DOE Joint Genome Institute"/>
            <person name="Mondo S.J."/>
            <person name="Dannebaum R.O."/>
            <person name="Kuo R.C."/>
            <person name="Labutti K."/>
            <person name="Haridas S."/>
            <person name="Kuo A."/>
            <person name="Salamov A."/>
            <person name="Ahrendt S.R."/>
            <person name="Lipzen A."/>
            <person name="Sullivan W."/>
            <person name="Andreopoulos W.B."/>
            <person name="Clum A."/>
            <person name="Lindquist E."/>
            <person name="Daum C."/>
            <person name="Ramamoorthy G.K."/>
            <person name="Gryganskyi A."/>
            <person name="Culley D."/>
            <person name="Magnuson J.K."/>
            <person name="James T.Y."/>
            <person name="O'Malley M.A."/>
            <person name="Stajich J.E."/>
            <person name="Spatafora J.W."/>
            <person name="Visel A."/>
            <person name="Grigoriev I.V."/>
        </authorList>
    </citation>
    <scope>NUCLEOTIDE SEQUENCE [LARGE SCALE GENOMIC DNA]</scope>
    <source>
        <strain evidence="4 5">NRRL 1336</strain>
    </source>
</reference>
<dbReference type="Proteomes" id="UP000193560">
    <property type="component" value="Unassembled WGS sequence"/>
</dbReference>
<feature type="compositionally biased region" description="Basic and acidic residues" evidence="2">
    <location>
        <begin position="880"/>
        <end position="899"/>
    </location>
</feature>
<dbReference type="SUPFAM" id="SSF48403">
    <property type="entry name" value="Ankyrin repeat"/>
    <property type="match status" value="1"/>
</dbReference>
<dbReference type="GO" id="GO:0051020">
    <property type="term" value="F:GTPase binding"/>
    <property type="evidence" value="ECO:0007669"/>
    <property type="project" value="TreeGrafter"/>
</dbReference>
<feature type="compositionally biased region" description="Polar residues" evidence="2">
    <location>
        <begin position="97"/>
        <end position="111"/>
    </location>
</feature>
<feature type="region of interest" description="Disordered" evidence="2">
    <location>
        <begin position="79"/>
        <end position="119"/>
    </location>
</feature>
<dbReference type="PROSITE" id="PS50297">
    <property type="entry name" value="ANK_REP_REGION"/>
    <property type="match status" value="1"/>
</dbReference>
<evidence type="ECO:0000256" key="2">
    <source>
        <dbReference type="SAM" id="MobiDB-lite"/>
    </source>
</evidence>
<feature type="compositionally biased region" description="Low complexity" evidence="2">
    <location>
        <begin position="920"/>
        <end position="931"/>
    </location>
</feature>
<name>A0A1X2IAN8_9FUNG</name>
<feature type="compositionally biased region" description="Basic and acidic residues" evidence="2">
    <location>
        <begin position="952"/>
        <end position="965"/>
    </location>
</feature>
<sequence length="965" mass="109332">MERSTPKQRPVSTQRSMSMMTIDTTVAQNAYTPQLRRNHSVVQPRPRSVYSSEPVMSSDELTEKIADSFQQFSSMLNQMQKTAHKKEQQPHSPALSRPTTPSSNRGSISKCNSDHKLLSTKNDCTDKTTFLSPVSLFSPPLPLNNHSTARIITPQLPQHLSVSPLDSTQSHKDIPRAHKEKRTRMVQDKQLVNIFLRAASNGDTHTLQNLLQQCRDLAYVADDDDEGPTALIYAACFGHLATVQSLLEANAPIDEQDNFGWTALMWASVNHHDAIVELLLSKGAAPETQSIKGNTAFDFVLKGDTVMTKLLQAGSKFSRRHHVTVDRKVKRKKSKQLFLKTARRQSTPVMTTTATTATNIALVAPDSNRRGSKTPSFQHSGMDAYTHFMTAESTRQRLLTQRHELFHDTLINSNNGSGVLSTAIGRDIDIGVGNDDDDDDDDDDNDDNDENNSDNDDDIDKDLRRQQQHLKYEASMRSSHTFVWDTCLVDQMFVFSMDHLGPILDVVLDTKTIPKLTTTTTTNKDEILWMPANLLFLCARFAYYYTGRGDLAQFFDITISRITKAAKQCAKDTHLLCYWMANIYQLLNYLKRDTGLERNTQKQQRQLADLMADQYTLFIRDCERRLDKVIDPAFLDYQSIQDMLPVDFADANDWSKFFRRRGSTRVSMDSNDGSAISASTLDDNSKGGNGGPQTIISLLEGIQDMMTEVYELPTYMAKHTMVQCVFYVLCEGFNQLLANKKYLCRSKALHIRMNVSVLEEWARKFGYVDSNYGTNGLERMTQLLQLLQCLSELGDLDVFRFTCQGLALLNAVQIKRCVFNYRYETQETHLPKYVEEWVTQWTQQQQQCQQASDDLGPAALNSIQHLGQLKDYLMVDDHTSKETTAEETHHNAHDPRDKSTSSIDQGLFSMDTRSILPFNQPQAPTQTLPPLNDTALNRQQHSASSESIYLEIKQKAEQQKKETSI</sequence>
<dbReference type="Gene3D" id="1.25.40.20">
    <property type="entry name" value="Ankyrin repeat-containing domain"/>
    <property type="match status" value="1"/>
</dbReference>
<organism evidence="4 5">
    <name type="scientific">Absidia repens</name>
    <dbReference type="NCBI Taxonomy" id="90262"/>
    <lineage>
        <taxon>Eukaryota</taxon>
        <taxon>Fungi</taxon>
        <taxon>Fungi incertae sedis</taxon>
        <taxon>Mucoromycota</taxon>
        <taxon>Mucoromycotina</taxon>
        <taxon>Mucoromycetes</taxon>
        <taxon>Mucorales</taxon>
        <taxon>Cunninghamellaceae</taxon>
        <taxon>Absidia</taxon>
    </lineage>
</organism>
<feature type="domain" description="Dilute" evidence="3">
    <location>
        <begin position="560"/>
        <end position="844"/>
    </location>
</feature>
<feature type="region of interest" description="Disordered" evidence="2">
    <location>
        <begin position="430"/>
        <end position="461"/>
    </location>
</feature>
<feature type="region of interest" description="Disordered" evidence="2">
    <location>
        <begin position="880"/>
        <end position="904"/>
    </location>
</feature>